<dbReference type="Proteomes" id="UP000054632">
    <property type="component" value="Unassembled WGS sequence"/>
</dbReference>
<evidence type="ECO:0000256" key="1">
    <source>
        <dbReference type="ARBA" id="ARBA00004123"/>
    </source>
</evidence>
<comment type="caution">
    <text evidence="9">The sequence shown here is derived from an EMBL/GenBank/DDBJ whole genome shotgun (WGS) entry which is preliminary data.</text>
</comment>
<dbReference type="PROSITE" id="PS50090">
    <property type="entry name" value="MYB_LIKE"/>
    <property type="match status" value="1"/>
</dbReference>
<dbReference type="InterPro" id="IPR036869">
    <property type="entry name" value="J_dom_sf"/>
</dbReference>
<reference evidence="9 10" key="1">
    <citation type="submission" date="2015-01" db="EMBL/GenBank/DDBJ databases">
        <title>Evolution of Trichinella species and genotypes.</title>
        <authorList>
            <person name="Korhonen P.K."/>
            <person name="Edoardo P."/>
            <person name="Giuseppe L.R."/>
            <person name="Gasser R.B."/>
        </authorList>
    </citation>
    <scope>NUCLEOTIDE SEQUENCE [LARGE SCALE GENOMIC DNA]</scope>
    <source>
        <strain evidence="9">ISS13</strain>
    </source>
</reference>
<dbReference type="GO" id="GO:0005829">
    <property type="term" value="C:cytosol"/>
    <property type="evidence" value="ECO:0007669"/>
    <property type="project" value="UniProtKB-SubCell"/>
</dbReference>
<dbReference type="PANTHER" id="PTHR43999">
    <property type="entry name" value="DNAJ HOMOLOG SUBFAMILY C MEMBER 2"/>
    <property type="match status" value="1"/>
</dbReference>
<accession>A0A0V1E015</accession>
<dbReference type="GO" id="GO:0005634">
    <property type="term" value="C:nucleus"/>
    <property type="evidence" value="ECO:0007669"/>
    <property type="project" value="UniProtKB-SubCell"/>
</dbReference>
<dbReference type="InterPro" id="IPR044634">
    <property type="entry name" value="Zuotin/DnaJC2"/>
</dbReference>
<evidence type="ECO:0000256" key="5">
    <source>
        <dbReference type="SAM" id="MobiDB-lite"/>
    </source>
</evidence>
<dbReference type="CDD" id="cd06257">
    <property type="entry name" value="DnaJ"/>
    <property type="match status" value="1"/>
</dbReference>
<dbReference type="PANTHER" id="PTHR43999:SF1">
    <property type="entry name" value="DNAJ HOMOLOG SUBFAMILY C MEMBER 2"/>
    <property type="match status" value="1"/>
</dbReference>
<gene>
    <name evidence="9" type="primary">Dnajc2</name>
    <name evidence="9" type="ORF">T4A_6504</name>
</gene>
<evidence type="ECO:0000256" key="2">
    <source>
        <dbReference type="ARBA" id="ARBA00004514"/>
    </source>
</evidence>
<feature type="non-terminal residue" evidence="9">
    <location>
        <position position="1"/>
    </location>
</feature>
<dbReference type="Pfam" id="PF00249">
    <property type="entry name" value="Myb_DNA-binding"/>
    <property type="match status" value="2"/>
</dbReference>
<dbReference type="GO" id="GO:0051083">
    <property type="term" value="P:'de novo' cotranslational protein folding"/>
    <property type="evidence" value="ECO:0007669"/>
    <property type="project" value="InterPro"/>
</dbReference>
<protein>
    <recommendedName>
        <fullName evidence="3">DnaJ homolog subfamily C member 2</fullName>
    </recommendedName>
</protein>
<dbReference type="InterPro" id="IPR001623">
    <property type="entry name" value="DnaJ_domain"/>
</dbReference>
<feature type="coiled-coil region" evidence="4">
    <location>
        <begin position="374"/>
        <end position="440"/>
    </location>
</feature>
<proteinExistence type="predicted"/>
<dbReference type="Pfam" id="PF00226">
    <property type="entry name" value="DnaJ"/>
    <property type="match status" value="1"/>
</dbReference>
<dbReference type="SUPFAM" id="SSF46689">
    <property type="entry name" value="Homeodomain-like"/>
    <property type="match status" value="2"/>
</dbReference>
<feature type="domain" description="HTH myb-type" evidence="8">
    <location>
        <begin position="653"/>
        <end position="704"/>
    </location>
</feature>
<dbReference type="SMART" id="SM00717">
    <property type="entry name" value="SANT"/>
    <property type="match status" value="3"/>
</dbReference>
<feature type="domain" description="J" evidence="6">
    <location>
        <begin position="149"/>
        <end position="248"/>
    </location>
</feature>
<dbReference type="Pfam" id="PF21884">
    <property type="entry name" value="ZUO1-like_ZHD"/>
    <property type="match status" value="1"/>
</dbReference>
<evidence type="ECO:0000313" key="10">
    <source>
        <dbReference type="Proteomes" id="UP000054632"/>
    </source>
</evidence>
<evidence type="ECO:0000259" key="6">
    <source>
        <dbReference type="PROSITE" id="PS50076"/>
    </source>
</evidence>
<dbReference type="InterPro" id="IPR001005">
    <property type="entry name" value="SANT/Myb"/>
</dbReference>
<dbReference type="PROSITE" id="PS51294">
    <property type="entry name" value="HTH_MYB"/>
    <property type="match status" value="1"/>
</dbReference>
<dbReference type="CDD" id="cd00167">
    <property type="entry name" value="SANT"/>
    <property type="match status" value="2"/>
</dbReference>
<dbReference type="Gene3D" id="1.10.10.60">
    <property type="entry name" value="Homeodomain-like"/>
    <property type="match status" value="3"/>
</dbReference>
<dbReference type="GO" id="GO:0043022">
    <property type="term" value="F:ribosome binding"/>
    <property type="evidence" value="ECO:0007669"/>
    <property type="project" value="InterPro"/>
</dbReference>
<dbReference type="AlphaFoldDB" id="A0A0V1E015"/>
<feature type="compositionally biased region" description="Basic and acidic residues" evidence="5">
    <location>
        <begin position="518"/>
        <end position="534"/>
    </location>
</feature>
<dbReference type="InterPro" id="IPR017930">
    <property type="entry name" value="Myb_dom"/>
</dbReference>
<dbReference type="EMBL" id="JYDR01000169">
    <property type="protein sequence ID" value="KRY66419.1"/>
    <property type="molecule type" value="Genomic_DNA"/>
</dbReference>
<dbReference type="GO" id="GO:0006450">
    <property type="term" value="P:regulation of translational fidelity"/>
    <property type="evidence" value="ECO:0007669"/>
    <property type="project" value="InterPro"/>
</dbReference>
<feature type="domain" description="Myb-like" evidence="7">
    <location>
        <begin position="653"/>
        <end position="700"/>
    </location>
</feature>
<name>A0A0V1E015_TRIPS</name>
<evidence type="ECO:0000256" key="4">
    <source>
        <dbReference type="SAM" id="Coils"/>
    </source>
</evidence>
<comment type="subcellular location">
    <subcellularLocation>
        <location evidence="2">Cytoplasm</location>
        <location evidence="2">Cytosol</location>
    </subcellularLocation>
    <subcellularLocation>
        <location evidence="1">Nucleus</location>
    </subcellularLocation>
</comment>
<feature type="region of interest" description="Disordered" evidence="5">
    <location>
        <begin position="518"/>
        <end position="539"/>
    </location>
</feature>
<dbReference type="PROSITE" id="PS50076">
    <property type="entry name" value="DNAJ_2"/>
    <property type="match status" value="1"/>
</dbReference>
<evidence type="ECO:0000259" key="7">
    <source>
        <dbReference type="PROSITE" id="PS50090"/>
    </source>
</evidence>
<organism evidence="9 10">
    <name type="scientific">Trichinella pseudospiralis</name>
    <name type="common">Parasitic roundworm</name>
    <dbReference type="NCBI Taxonomy" id="6337"/>
    <lineage>
        <taxon>Eukaryota</taxon>
        <taxon>Metazoa</taxon>
        <taxon>Ecdysozoa</taxon>
        <taxon>Nematoda</taxon>
        <taxon>Enoplea</taxon>
        <taxon>Dorylaimia</taxon>
        <taxon>Trichinellida</taxon>
        <taxon>Trichinellidae</taxon>
        <taxon>Trichinella</taxon>
    </lineage>
</organism>
<dbReference type="InterPro" id="IPR054076">
    <property type="entry name" value="ZUO1-like_ZHD"/>
</dbReference>
<evidence type="ECO:0000256" key="3">
    <source>
        <dbReference type="ARBA" id="ARBA00014469"/>
    </source>
</evidence>
<dbReference type="SUPFAM" id="SSF46565">
    <property type="entry name" value="Chaperone J-domain"/>
    <property type="match status" value="1"/>
</dbReference>
<keyword evidence="4" id="KW-0175">Coiled coil</keyword>
<sequence>LLITLSNKDLKSVIGVCFVNHSGDMSSSKRVGGPKVNSKVEMGETVVEDLSKAVARLGFQSNARPNVEPAGLSFESKIFRDIDRYGKIYYCGYQYQLNTLGSVAARDVDICSKSKQNAAVDMSKFDNISDKKYVEYIMLLNQIALSDYDFYRILGLSKLRQEATSAEIKAAYHRLILTHHPDKGGDLSSALWKNVNLYFPCILRGIIFNILFCYHSFSVLKLLNVTFFGLAYNVLSNPKLRRSYDSYDPSFDNSVPPVRKYSNDEFFAAFAPAFKRNACWSKIQPVPLLGDINTDISEVYAFYNFWLQFESWRECTWEMLSSVDQFDTNLKREVRRSMMKQQYAMEGRVFVRNERKRILTLVENARKCDPRIIQHELEMKQKRIEQKRRKSEARRLAMEEERARKMKEEEQEKFQKEKELEQARQEALALKRQKHAARKAISKEKKKIVAHLEKNDYFAAIGGDKLKFMENEVLLETVLTIDEMKQLNAKLESAGSAKNAMQAYMEVSAKIDEHVNAEREKLEQQQKREAEQRKNRLISSQADENWNDDDKQLVIRAMSRYPAGTKLRQIWNIIADYVNKHSSSGETRTAKSVAAVAKEMLKSDKPGRVNTNEGTSNLVKKKRAVVEASPTTRYDCDLDDVDEVCCALPEAKSWTPEEVEQFKRAVQMYPPGTHKRWERIIMMLPRRTQVACLRRYNEILRVLGNGNREAFVAYVNPGEVRPWTAEEEKRFELAVMNFPPGSDDRLRRIAEMVGTRTEEECVQRIQA</sequence>
<evidence type="ECO:0000313" key="9">
    <source>
        <dbReference type="EMBL" id="KRY66419.1"/>
    </source>
</evidence>
<dbReference type="GO" id="GO:0030544">
    <property type="term" value="F:Hsp70 protein binding"/>
    <property type="evidence" value="ECO:0007669"/>
    <property type="project" value="InterPro"/>
</dbReference>
<dbReference type="SMART" id="SM00271">
    <property type="entry name" value="DnaJ"/>
    <property type="match status" value="1"/>
</dbReference>
<evidence type="ECO:0000259" key="8">
    <source>
        <dbReference type="PROSITE" id="PS51294"/>
    </source>
</evidence>
<dbReference type="InterPro" id="IPR009057">
    <property type="entry name" value="Homeodomain-like_sf"/>
</dbReference>
<dbReference type="Gene3D" id="1.10.287.110">
    <property type="entry name" value="DnaJ domain"/>
    <property type="match status" value="1"/>
</dbReference>